<gene>
    <name evidence="3" type="ORF">TRFO_41169</name>
</gene>
<organism evidence="3 4">
    <name type="scientific">Tritrichomonas foetus</name>
    <dbReference type="NCBI Taxonomy" id="1144522"/>
    <lineage>
        <taxon>Eukaryota</taxon>
        <taxon>Metamonada</taxon>
        <taxon>Parabasalia</taxon>
        <taxon>Tritrichomonadida</taxon>
        <taxon>Tritrichomonadidae</taxon>
        <taxon>Tritrichomonas</taxon>
    </lineage>
</organism>
<protein>
    <recommendedName>
        <fullName evidence="2">Peptidase M60 domain-containing protein</fullName>
    </recommendedName>
</protein>
<feature type="region of interest" description="Disordered" evidence="1">
    <location>
        <begin position="236"/>
        <end position="260"/>
    </location>
</feature>
<feature type="domain" description="Peptidase M60" evidence="2">
    <location>
        <begin position="519"/>
        <end position="593"/>
    </location>
</feature>
<dbReference type="VEuPathDB" id="TrichDB:TRFO_41169"/>
<name>A0A1J4L5N4_9EUKA</name>
<comment type="caution">
    <text evidence="3">The sequence shown here is derived from an EMBL/GenBank/DDBJ whole genome shotgun (WGS) entry which is preliminary data.</text>
</comment>
<keyword evidence="4" id="KW-1185">Reference proteome</keyword>
<dbReference type="AlphaFoldDB" id="A0A1J4L5N4"/>
<evidence type="ECO:0000256" key="1">
    <source>
        <dbReference type="SAM" id="MobiDB-lite"/>
    </source>
</evidence>
<proteinExistence type="predicted"/>
<dbReference type="EMBL" id="MLAK01000022">
    <property type="protein sequence ID" value="OHT17261.1"/>
    <property type="molecule type" value="Genomic_DNA"/>
</dbReference>
<feature type="compositionally biased region" description="Acidic residues" evidence="1">
    <location>
        <begin position="643"/>
        <end position="654"/>
    </location>
</feature>
<evidence type="ECO:0000259" key="2">
    <source>
        <dbReference type="PROSITE" id="PS51723"/>
    </source>
</evidence>
<dbReference type="SMART" id="SM01276">
    <property type="entry name" value="M60-like"/>
    <property type="match status" value="1"/>
</dbReference>
<feature type="region of interest" description="Disordered" evidence="1">
    <location>
        <begin position="626"/>
        <end position="678"/>
    </location>
</feature>
<evidence type="ECO:0000313" key="4">
    <source>
        <dbReference type="Proteomes" id="UP000179807"/>
    </source>
</evidence>
<dbReference type="InterPro" id="IPR035423">
    <property type="entry name" value="M60-like_N"/>
</dbReference>
<sequence length="979" mass="108587">MGCVQTAPKPRQIKQVNNFFDDEFSANGTFIYKEPVEQEIDYKAIVDAMWPEIIRGIEAIPRPTRCSPVLCLKENVTPLVLSTLHLRTGEGTKLKLPVAVFGIYQSSKYVVVGHVTILSMCSSRSDYLAFLENITRACGGYGRASYRVLILDMPKPVATALQSNMKSFDVRAEISNTISLDAKYHVIFTTTNSPHAATLLKLLESGVGLVLGYEDPITDADLKVAQNLIKNGGPGVGQNVSSASGRSITNSTINSPQNSTLNSFRTGSQLNLNSGLPSTGQTSSRTINTNSHSIQTSFQNIPYDSTSSNHGINESSHSMKRQASNRLVPVPEEPLTNRQVEVYKMKKLIELLGVGFPNSSFVVGSPDSTSFSLKFQRPTEFKLEGISKQFIALSKDLTTKAQNNKGKINFTTPILEDIDALVTLLRLHVSCLKDGRYYDEAKTLWDTIWHFLDSTGVEANNMMINIQLAHNIVFVLVEEVINKVPPSLFKGVDRSLPFPGNCSNTNLEDFALQAEFVCEMWHGTGLYIPPGTVAIVELNGKPIKGLYIQIGSHTERLVSHGDTLKRWSIITNRISVKSKKIKIASPFGGIIYIVAENIEIPLLGDTTSIDHSMYLSDQNTDISVENREDENPADNDNNQIDNNLDDASDGENESSTDKNFVISDSDGGNSESKTQNNGFIPIDLTNAEEEDDEILFNDGTLTIKATFRGVQRYSFFSVNDGGASWEATKELDAPMAEIETNFLIVTLRKKCLKNIDVSKFANFIDILLSKLLKFTVDESLRLFRLVFDVDLNENRPVCGYPIVMSEDMIQGVMQTDGQPSGELFLLLRFIASQSLPNVGWNPTIIDTISYIATVHAFKEMWPAVDPVTFSMEAMSPLFNVLHVIYKTNNVNLFPEAISIVRNVVSEYEERGIEEIPQLWKIFAKTLCQIAKKDYLRDLNIAVKKQNEDSGPNIMNMVLSSKSLNEYQLDDETANSGQIA</sequence>
<dbReference type="Proteomes" id="UP000179807">
    <property type="component" value="Unassembled WGS sequence"/>
</dbReference>
<dbReference type="GeneID" id="94848323"/>
<dbReference type="Pfam" id="PF17291">
    <property type="entry name" value="M60-like_N"/>
    <property type="match status" value="1"/>
</dbReference>
<dbReference type="InterPro" id="IPR051244">
    <property type="entry name" value="TCAF"/>
</dbReference>
<dbReference type="Gene3D" id="2.60.120.1250">
    <property type="entry name" value="Peptidase M60, enhancin-like domain 1"/>
    <property type="match status" value="1"/>
</dbReference>
<dbReference type="PANTHER" id="PTHR15730">
    <property type="entry name" value="EXPERIMENTAL AUTOIMMUNE PROSTATITIS ANTIGEN 2-RELATED"/>
    <property type="match status" value="1"/>
</dbReference>
<reference evidence="3" key="1">
    <citation type="submission" date="2016-10" db="EMBL/GenBank/DDBJ databases">
        <authorList>
            <person name="Benchimol M."/>
            <person name="Almeida L.G."/>
            <person name="Vasconcelos A.T."/>
            <person name="Perreira-Neves A."/>
            <person name="Rosa I.A."/>
            <person name="Tasca T."/>
            <person name="Bogo M.R."/>
            <person name="de Souza W."/>
        </authorList>
    </citation>
    <scope>NUCLEOTIDE SEQUENCE [LARGE SCALE GENOMIC DNA]</scope>
    <source>
        <strain evidence="3">K</strain>
    </source>
</reference>
<dbReference type="InterPro" id="IPR031161">
    <property type="entry name" value="Peptidase_M60_dom"/>
</dbReference>
<feature type="compositionally biased region" description="Polar residues" evidence="1">
    <location>
        <begin position="238"/>
        <end position="260"/>
    </location>
</feature>
<dbReference type="PANTHER" id="PTHR15730:SF5">
    <property type="entry name" value="SI:CH211-210B2.2-RELATED"/>
    <property type="match status" value="1"/>
</dbReference>
<feature type="compositionally biased region" description="Polar residues" evidence="1">
    <location>
        <begin position="666"/>
        <end position="678"/>
    </location>
</feature>
<dbReference type="RefSeq" id="XP_068370397.1">
    <property type="nucleotide sequence ID" value="XM_068513619.1"/>
</dbReference>
<accession>A0A1J4L5N4</accession>
<evidence type="ECO:0000313" key="3">
    <source>
        <dbReference type="EMBL" id="OHT17261.1"/>
    </source>
</evidence>
<dbReference type="PROSITE" id="PS51723">
    <property type="entry name" value="PEPTIDASE_M60"/>
    <property type="match status" value="1"/>
</dbReference>